<feature type="domain" description="IclR-ED" evidence="8">
    <location>
        <begin position="82"/>
        <end position="265"/>
    </location>
</feature>
<dbReference type="PANTHER" id="PTHR30136:SF24">
    <property type="entry name" value="HTH-TYPE TRANSCRIPTIONAL REPRESSOR ALLR"/>
    <property type="match status" value="1"/>
</dbReference>
<evidence type="ECO:0000313" key="9">
    <source>
        <dbReference type="EMBL" id="MBA8826274.1"/>
    </source>
</evidence>
<dbReference type="PROSITE" id="PS51077">
    <property type="entry name" value="HTH_ICLR"/>
    <property type="match status" value="1"/>
</dbReference>
<comment type="caution">
    <text evidence="9">The sequence shown here is derived from an EMBL/GenBank/DDBJ whole genome shotgun (WGS) entry which is preliminary data.</text>
</comment>
<dbReference type="InterPro" id="IPR036390">
    <property type="entry name" value="WH_DNA-bd_sf"/>
</dbReference>
<reference evidence="9 10" key="1">
    <citation type="submission" date="2020-07" db="EMBL/GenBank/DDBJ databases">
        <title>Sequencing the genomes of 1000 actinobacteria strains.</title>
        <authorList>
            <person name="Klenk H.-P."/>
        </authorList>
    </citation>
    <scope>NUCLEOTIDE SEQUENCE [LARGE SCALE GENOMIC DNA]</scope>
    <source>
        <strain evidence="9 10">DSM 45975</strain>
    </source>
</reference>
<dbReference type="SUPFAM" id="SSF55781">
    <property type="entry name" value="GAF domain-like"/>
    <property type="match status" value="1"/>
</dbReference>
<gene>
    <name evidence="9" type="ORF">FHX42_003650</name>
</gene>
<evidence type="ECO:0000256" key="2">
    <source>
        <dbReference type="ARBA" id="ARBA00023015"/>
    </source>
</evidence>
<evidence type="ECO:0000256" key="1">
    <source>
        <dbReference type="ARBA" id="ARBA00022798"/>
    </source>
</evidence>
<dbReference type="Proteomes" id="UP000569329">
    <property type="component" value="Unassembled WGS sequence"/>
</dbReference>
<dbReference type="Pfam" id="PF01614">
    <property type="entry name" value="IclR_C"/>
    <property type="match status" value="1"/>
</dbReference>
<evidence type="ECO:0000259" key="8">
    <source>
        <dbReference type="PROSITE" id="PS51078"/>
    </source>
</evidence>
<keyword evidence="1" id="KW-0319">Glycerol metabolism</keyword>
<evidence type="ECO:0000256" key="5">
    <source>
        <dbReference type="ARBA" id="ARBA00058938"/>
    </source>
</evidence>
<dbReference type="GO" id="GO:0003677">
    <property type="term" value="F:DNA binding"/>
    <property type="evidence" value="ECO:0007669"/>
    <property type="project" value="UniProtKB-KW"/>
</dbReference>
<sequence>MDEPSAAAPRSAEVPHGHGVVKSADRALAVLELLSGGRHRLVDIAEQLSLPLSSVHGLLATLVHRGFAEFDQGDRTYSLGLKAWTVGQGYEGHHDVVGLALPLMKQLAAETEETVQLSRLEGIDNVYIAIAESPQPMKLVSAVGMRLPAYAIGLGKALLAGLSAEEAERRLSDVELRRFTPYTVRELPALLAELREIRERGYATDDEEYIIGCRCVAIPVHDHSGVVVAAMSVSAPTPRCGPNWVEHTREALSGAVRPLESRLRR</sequence>
<name>A0A839DXR1_9PSEU</name>
<evidence type="ECO:0000256" key="6">
    <source>
        <dbReference type="ARBA" id="ARBA00070406"/>
    </source>
</evidence>
<feature type="domain" description="HTH iclR-type" evidence="7">
    <location>
        <begin position="21"/>
        <end position="81"/>
    </location>
</feature>
<dbReference type="SUPFAM" id="SSF46785">
    <property type="entry name" value="Winged helix' DNA-binding domain"/>
    <property type="match status" value="1"/>
</dbReference>
<organism evidence="9 10">
    <name type="scientific">Halosaccharopolyspora lacisalsi</name>
    <dbReference type="NCBI Taxonomy" id="1000566"/>
    <lineage>
        <taxon>Bacteria</taxon>
        <taxon>Bacillati</taxon>
        <taxon>Actinomycetota</taxon>
        <taxon>Actinomycetes</taxon>
        <taxon>Pseudonocardiales</taxon>
        <taxon>Pseudonocardiaceae</taxon>
        <taxon>Halosaccharopolyspora</taxon>
    </lineage>
</organism>
<dbReference type="GO" id="GO:0003700">
    <property type="term" value="F:DNA-binding transcription factor activity"/>
    <property type="evidence" value="ECO:0007669"/>
    <property type="project" value="TreeGrafter"/>
</dbReference>
<dbReference type="InterPro" id="IPR050707">
    <property type="entry name" value="HTH_MetabolicPath_Reg"/>
</dbReference>
<dbReference type="SMART" id="SM00346">
    <property type="entry name" value="HTH_ICLR"/>
    <property type="match status" value="1"/>
</dbReference>
<evidence type="ECO:0000259" key="7">
    <source>
        <dbReference type="PROSITE" id="PS51077"/>
    </source>
</evidence>
<keyword evidence="2" id="KW-0805">Transcription regulation</keyword>
<dbReference type="Gene3D" id="3.30.450.40">
    <property type="match status" value="1"/>
</dbReference>
<dbReference type="EMBL" id="JACGWZ010000005">
    <property type="protein sequence ID" value="MBA8826274.1"/>
    <property type="molecule type" value="Genomic_DNA"/>
</dbReference>
<dbReference type="InterPro" id="IPR014757">
    <property type="entry name" value="Tscrpt_reg_IclR_C"/>
</dbReference>
<evidence type="ECO:0000256" key="4">
    <source>
        <dbReference type="ARBA" id="ARBA00023163"/>
    </source>
</evidence>
<dbReference type="FunFam" id="1.10.10.10:FF:000056">
    <property type="entry name" value="IclR family transcriptional regulator"/>
    <property type="match status" value="1"/>
</dbReference>
<accession>A0A839DXR1</accession>
<dbReference type="PANTHER" id="PTHR30136">
    <property type="entry name" value="HELIX-TURN-HELIX TRANSCRIPTIONAL REGULATOR, ICLR FAMILY"/>
    <property type="match status" value="1"/>
</dbReference>
<keyword evidence="3" id="KW-0238">DNA-binding</keyword>
<dbReference type="Pfam" id="PF09339">
    <property type="entry name" value="HTH_IclR"/>
    <property type="match status" value="1"/>
</dbReference>
<dbReference type="InterPro" id="IPR005471">
    <property type="entry name" value="Tscrpt_reg_IclR_N"/>
</dbReference>
<dbReference type="InterPro" id="IPR036388">
    <property type="entry name" value="WH-like_DNA-bd_sf"/>
</dbReference>
<evidence type="ECO:0000313" key="10">
    <source>
        <dbReference type="Proteomes" id="UP000569329"/>
    </source>
</evidence>
<comment type="function">
    <text evidence="5">May be an activator protein for the gylABX operon.</text>
</comment>
<protein>
    <recommendedName>
        <fullName evidence="6">Glycerol operon regulatory protein</fullName>
    </recommendedName>
</protein>
<dbReference type="Gene3D" id="1.10.10.10">
    <property type="entry name" value="Winged helix-like DNA-binding domain superfamily/Winged helix DNA-binding domain"/>
    <property type="match status" value="1"/>
</dbReference>
<dbReference type="RefSeq" id="WP_182545515.1">
    <property type="nucleotide sequence ID" value="NZ_JACGWZ010000005.1"/>
</dbReference>
<evidence type="ECO:0000256" key="3">
    <source>
        <dbReference type="ARBA" id="ARBA00023125"/>
    </source>
</evidence>
<dbReference type="PROSITE" id="PS51078">
    <property type="entry name" value="ICLR_ED"/>
    <property type="match status" value="1"/>
</dbReference>
<keyword evidence="10" id="KW-1185">Reference proteome</keyword>
<dbReference type="GO" id="GO:0006071">
    <property type="term" value="P:glycerol metabolic process"/>
    <property type="evidence" value="ECO:0007669"/>
    <property type="project" value="UniProtKB-KW"/>
</dbReference>
<dbReference type="AlphaFoldDB" id="A0A839DXR1"/>
<dbReference type="InterPro" id="IPR029016">
    <property type="entry name" value="GAF-like_dom_sf"/>
</dbReference>
<proteinExistence type="predicted"/>
<dbReference type="GO" id="GO:0045892">
    <property type="term" value="P:negative regulation of DNA-templated transcription"/>
    <property type="evidence" value="ECO:0007669"/>
    <property type="project" value="TreeGrafter"/>
</dbReference>
<keyword evidence="4" id="KW-0804">Transcription</keyword>